<accession>A0ACB8TBC4</accession>
<name>A0ACB8TBC4_9AGAM</name>
<proteinExistence type="predicted"/>
<dbReference type="Proteomes" id="UP000814140">
    <property type="component" value="Unassembled WGS sequence"/>
</dbReference>
<dbReference type="EMBL" id="MU277196">
    <property type="protein sequence ID" value="KAI0065310.1"/>
    <property type="molecule type" value="Genomic_DNA"/>
</dbReference>
<reference evidence="1" key="2">
    <citation type="journal article" date="2022" name="New Phytol.">
        <title>Evolutionary transition to the ectomycorrhizal habit in the genomes of a hyperdiverse lineage of mushroom-forming fungi.</title>
        <authorList>
            <person name="Looney B."/>
            <person name="Miyauchi S."/>
            <person name="Morin E."/>
            <person name="Drula E."/>
            <person name="Courty P.E."/>
            <person name="Kohler A."/>
            <person name="Kuo A."/>
            <person name="LaButti K."/>
            <person name="Pangilinan J."/>
            <person name="Lipzen A."/>
            <person name="Riley R."/>
            <person name="Andreopoulos W."/>
            <person name="He G."/>
            <person name="Johnson J."/>
            <person name="Nolan M."/>
            <person name="Tritt A."/>
            <person name="Barry K.W."/>
            <person name="Grigoriev I.V."/>
            <person name="Nagy L.G."/>
            <person name="Hibbett D."/>
            <person name="Henrissat B."/>
            <person name="Matheny P.B."/>
            <person name="Labbe J."/>
            <person name="Martin F.M."/>
        </authorList>
    </citation>
    <scope>NUCLEOTIDE SEQUENCE</scope>
    <source>
        <strain evidence="1">HHB10654</strain>
    </source>
</reference>
<comment type="caution">
    <text evidence="1">The sequence shown here is derived from an EMBL/GenBank/DDBJ whole genome shotgun (WGS) entry which is preliminary data.</text>
</comment>
<sequence>MSLLSDPNLLIHSLRLNYLRNVEDPYGPRLISFDPSFSSNAYIGAAAFADVDRWPELAMPVSPPLSEDEAEDSTGPRTVSGFPGATGLKHSQTILGPSRTGALGMGVSGRRRASVRRPSALQQNNGATQSSSMPDASRDVGKLSGPKVAAASPLEDAMQEEARVVPGGVIKQPFQFVPKFKGAAEMDERRRLRLQARHGASRGASRTIASPNKSLMPELSSEDEDEEDSSPADDDEDEFDDVGDVDDSMEIDVDEFDPEFATASMGVTSDSVSDNLSVLSASMSAMSTSNSSNNPSSLPVLNNTRSRARLSPVNEGRHAEEAAANGRHVEPGFEMVTPPPVKSPNATPQKSTGKIRRPSQTTAVSNTSNAEPEDLFARQKVVVNRPVRSALTSMLASSNSSNPFSDLYSAISGRGVPAAASTSVSVYFPMARAPAGRPMTLNVRKDATIEEVLGFALWSYWEEGWEPRLDEGGDVSEERLSAVGWVLRIAEDDGEVDEDFPPPDRTGKIAKFNFDAYAVLEATPTQIQQNTILESKIQRSPSRVAKTRRLETSATNLTVPSSGSGLSASAILPSTLGNSIFSSSLGPSSGYGPQMFLRIRVQDTADAVHISTTIPVSATMYMQEALELVCRKRKLQPKEYALLLGDMSILIPLDRTVASLQGKSDLMLAKRSMLPTLGVDVGRPAARSTDPNASIFKRMSETPEAQFSAARDYTAAYKKYTVYRKMPMLVGRHERVLAIDGPYVHIMPSSNKAKVVFDNGKTSSYHINSVVSCQQSGKSSSSFRFVVHRVSRDGGNKRYEFEAENAKTANEIVQTIKGLKSALERTGTVNKLRRSKQII</sequence>
<keyword evidence="2" id="KW-1185">Reference proteome</keyword>
<evidence type="ECO:0000313" key="1">
    <source>
        <dbReference type="EMBL" id="KAI0065310.1"/>
    </source>
</evidence>
<gene>
    <name evidence="1" type="ORF">BV25DRAFT_1851636</name>
</gene>
<protein>
    <submittedName>
        <fullName evidence="1">SIN1-domain-containing protein</fullName>
    </submittedName>
</protein>
<organism evidence="1 2">
    <name type="scientific">Artomyces pyxidatus</name>
    <dbReference type="NCBI Taxonomy" id="48021"/>
    <lineage>
        <taxon>Eukaryota</taxon>
        <taxon>Fungi</taxon>
        <taxon>Dikarya</taxon>
        <taxon>Basidiomycota</taxon>
        <taxon>Agaricomycotina</taxon>
        <taxon>Agaricomycetes</taxon>
        <taxon>Russulales</taxon>
        <taxon>Auriscalpiaceae</taxon>
        <taxon>Artomyces</taxon>
    </lineage>
</organism>
<evidence type="ECO:0000313" key="2">
    <source>
        <dbReference type="Proteomes" id="UP000814140"/>
    </source>
</evidence>
<reference evidence="1" key="1">
    <citation type="submission" date="2021-03" db="EMBL/GenBank/DDBJ databases">
        <authorList>
            <consortium name="DOE Joint Genome Institute"/>
            <person name="Ahrendt S."/>
            <person name="Looney B.P."/>
            <person name="Miyauchi S."/>
            <person name="Morin E."/>
            <person name="Drula E."/>
            <person name="Courty P.E."/>
            <person name="Chicoki N."/>
            <person name="Fauchery L."/>
            <person name="Kohler A."/>
            <person name="Kuo A."/>
            <person name="Labutti K."/>
            <person name="Pangilinan J."/>
            <person name="Lipzen A."/>
            <person name="Riley R."/>
            <person name="Andreopoulos W."/>
            <person name="He G."/>
            <person name="Johnson J."/>
            <person name="Barry K.W."/>
            <person name="Grigoriev I.V."/>
            <person name="Nagy L."/>
            <person name="Hibbett D."/>
            <person name="Henrissat B."/>
            <person name="Matheny P.B."/>
            <person name="Labbe J."/>
            <person name="Martin F."/>
        </authorList>
    </citation>
    <scope>NUCLEOTIDE SEQUENCE</scope>
    <source>
        <strain evidence="1">HHB10654</strain>
    </source>
</reference>